<dbReference type="GO" id="GO:0004065">
    <property type="term" value="F:arylsulfatase activity"/>
    <property type="evidence" value="ECO:0007669"/>
    <property type="project" value="TreeGrafter"/>
</dbReference>
<keyword evidence="2 5" id="KW-0378">Hydrolase</keyword>
<keyword evidence="3" id="KW-0732">Signal</keyword>
<organism evidence="5 6">
    <name type="scientific">Adhaeribacter pallidiroseus</name>
    <dbReference type="NCBI Taxonomy" id="2072847"/>
    <lineage>
        <taxon>Bacteria</taxon>
        <taxon>Pseudomonadati</taxon>
        <taxon>Bacteroidota</taxon>
        <taxon>Cytophagia</taxon>
        <taxon>Cytophagales</taxon>
        <taxon>Hymenobacteraceae</taxon>
        <taxon>Adhaeribacter</taxon>
    </lineage>
</organism>
<dbReference type="GO" id="GO:0004098">
    <property type="term" value="F:cerebroside-sulfatase activity"/>
    <property type="evidence" value="ECO:0007669"/>
    <property type="project" value="UniProtKB-EC"/>
</dbReference>
<gene>
    <name evidence="5" type="ORF">AHMF7616_04554</name>
</gene>
<sequence>MLFLPIFQLLLSFFTSPLTPTSAAAAKPNIVVILANDLGYDDLGSYGAKDLRTPNMDALVKNGMRFTNFYANSSVCSPTRAALLSGKYPDLVGVPGVIRTHADDSWGYLNPKAVLLPQILKNAGYQTALVGKWPLGLTAPNLPNQKGFDYFHGFTGDMMDDYNTHLRWNNNYMRRNDQEINPTGHATDLSNRTKLI</sequence>
<dbReference type="EC" id="3.1.6.8" evidence="5"/>
<keyword evidence="6" id="KW-1185">Reference proteome</keyword>
<feature type="domain" description="Sulfatase N-terminal" evidence="4">
    <location>
        <begin position="28"/>
        <end position="179"/>
    </location>
</feature>
<accession>A0A369QLV8</accession>
<evidence type="ECO:0000256" key="3">
    <source>
        <dbReference type="SAM" id="SignalP"/>
    </source>
</evidence>
<comment type="caution">
    <text evidence="5">The sequence shown here is derived from an EMBL/GenBank/DDBJ whole genome shotgun (WGS) entry which is preliminary data.</text>
</comment>
<proteinExistence type="inferred from homology"/>
<dbReference type="Gene3D" id="3.40.720.10">
    <property type="entry name" value="Alkaline Phosphatase, subunit A"/>
    <property type="match status" value="1"/>
</dbReference>
<dbReference type="RefSeq" id="WP_199474308.1">
    <property type="nucleotide sequence ID" value="NZ_QASA01000001.1"/>
</dbReference>
<comment type="similarity">
    <text evidence="1">Belongs to the sulfatase family.</text>
</comment>
<dbReference type="InterPro" id="IPR000917">
    <property type="entry name" value="Sulfatase_N"/>
</dbReference>
<evidence type="ECO:0000259" key="4">
    <source>
        <dbReference type="Pfam" id="PF00884"/>
    </source>
</evidence>
<feature type="signal peptide" evidence="3">
    <location>
        <begin position="1"/>
        <end position="25"/>
    </location>
</feature>
<dbReference type="Proteomes" id="UP000253919">
    <property type="component" value="Unassembled WGS sequence"/>
</dbReference>
<dbReference type="Pfam" id="PF00884">
    <property type="entry name" value="Sulfatase"/>
    <property type="match status" value="1"/>
</dbReference>
<dbReference type="InterPro" id="IPR050738">
    <property type="entry name" value="Sulfatase"/>
</dbReference>
<dbReference type="AlphaFoldDB" id="A0A369QLV8"/>
<dbReference type="PANTHER" id="PTHR42693">
    <property type="entry name" value="ARYLSULFATASE FAMILY MEMBER"/>
    <property type="match status" value="1"/>
</dbReference>
<dbReference type="EMBL" id="QASA01000001">
    <property type="protein sequence ID" value="RDC65923.1"/>
    <property type="molecule type" value="Genomic_DNA"/>
</dbReference>
<name>A0A369QLV8_9BACT</name>
<dbReference type="PANTHER" id="PTHR42693:SF53">
    <property type="entry name" value="ENDO-4-O-SULFATASE"/>
    <property type="match status" value="1"/>
</dbReference>
<dbReference type="InterPro" id="IPR017850">
    <property type="entry name" value="Alkaline_phosphatase_core_sf"/>
</dbReference>
<evidence type="ECO:0000256" key="2">
    <source>
        <dbReference type="ARBA" id="ARBA00022801"/>
    </source>
</evidence>
<protein>
    <submittedName>
        <fullName evidence="5">Cerebroside-sulfatase</fullName>
        <ecNumber evidence="5">3.1.6.8</ecNumber>
    </submittedName>
</protein>
<reference evidence="5 6" key="1">
    <citation type="submission" date="2018-04" db="EMBL/GenBank/DDBJ databases">
        <title>Adhaeribacter sp. HMF7616 genome sequencing and assembly.</title>
        <authorList>
            <person name="Kang H."/>
            <person name="Kang J."/>
            <person name="Cha I."/>
            <person name="Kim H."/>
            <person name="Joh K."/>
        </authorList>
    </citation>
    <scope>NUCLEOTIDE SEQUENCE [LARGE SCALE GENOMIC DNA]</scope>
    <source>
        <strain evidence="5 6">HMF7616</strain>
    </source>
</reference>
<evidence type="ECO:0000313" key="5">
    <source>
        <dbReference type="EMBL" id="RDC65923.1"/>
    </source>
</evidence>
<feature type="chain" id="PRO_5016984507" evidence="3">
    <location>
        <begin position="26"/>
        <end position="196"/>
    </location>
</feature>
<evidence type="ECO:0000313" key="6">
    <source>
        <dbReference type="Proteomes" id="UP000253919"/>
    </source>
</evidence>
<dbReference type="SUPFAM" id="SSF53649">
    <property type="entry name" value="Alkaline phosphatase-like"/>
    <property type="match status" value="1"/>
</dbReference>
<evidence type="ECO:0000256" key="1">
    <source>
        <dbReference type="ARBA" id="ARBA00008779"/>
    </source>
</evidence>